<evidence type="ECO:0000313" key="2">
    <source>
        <dbReference type="EMBL" id="KAL1838966.1"/>
    </source>
</evidence>
<feature type="region of interest" description="Disordered" evidence="1">
    <location>
        <begin position="345"/>
        <end position="390"/>
    </location>
</feature>
<gene>
    <name evidence="2" type="ORF">VTJ49DRAFT_2011</name>
</gene>
<dbReference type="PRINTS" id="PR01374">
    <property type="entry name" value="TONBPROTEIN"/>
</dbReference>
<accession>A0ABR3VC64</accession>
<protein>
    <submittedName>
        <fullName evidence="2">Uncharacterized protein</fullName>
    </submittedName>
</protein>
<proteinExistence type="predicted"/>
<keyword evidence="3" id="KW-1185">Reference proteome</keyword>
<feature type="compositionally biased region" description="Basic residues" evidence="1">
    <location>
        <begin position="242"/>
        <end position="255"/>
    </location>
</feature>
<sequence>MDIDPNDINNFLRGLPKKKHHILSGLHSAASHRATRATAEGNSSEDDVMYNSDDERVVLSHVEDASGGDAPSEYTAYSASASTVLTRSTAVFSGNGSRVETSTCYSVPVSHPGGPVGPVEDFSFFTQHPDSSAPVHDQDSDQDAYSAYAGETGQYPYQYQYQHDPQAYHSDDDDGSEPVLWCEFSQTLNCPRTFPMTDVAGWIRHHEVDHLRSRPPGHVICWFCDEHSFTSPFHDSSSKNTRSSKPKPKPKPKPKKPIDSKAKKQAASANFAARMHHILTHIHYGATPGTMRPDASVVKRLRKLEVIDEARYQELRTYSEVPAQFVHPDARPRLAGSAAGAAGGLSALAEEGDGRQSSPEEYQRFQRELRERRRRERDEENRRRGERRRW</sequence>
<dbReference type="InterPro" id="IPR003538">
    <property type="entry name" value="TonB"/>
</dbReference>
<evidence type="ECO:0000313" key="3">
    <source>
        <dbReference type="Proteomes" id="UP001583172"/>
    </source>
</evidence>
<dbReference type="EMBL" id="JAZGSY010000182">
    <property type="protein sequence ID" value="KAL1838966.1"/>
    <property type="molecule type" value="Genomic_DNA"/>
</dbReference>
<feature type="compositionally biased region" description="Basic and acidic residues" evidence="1">
    <location>
        <begin position="361"/>
        <end position="383"/>
    </location>
</feature>
<name>A0ABR3VC64_HUMIN</name>
<dbReference type="Proteomes" id="UP001583172">
    <property type="component" value="Unassembled WGS sequence"/>
</dbReference>
<evidence type="ECO:0000256" key="1">
    <source>
        <dbReference type="SAM" id="MobiDB-lite"/>
    </source>
</evidence>
<organism evidence="2 3">
    <name type="scientific">Humicola insolens</name>
    <name type="common">Soft-rot fungus</name>
    <dbReference type="NCBI Taxonomy" id="85995"/>
    <lineage>
        <taxon>Eukaryota</taxon>
        <taxon>Fungi</taxon>
        <taxon>Dikarya</taxon>
        <taxon>Ascomycota</taxon>
        <taxon>Pezizomycotina</taxon>
        <taxon>Sordariomycetes</taxon>
        <taxon>Sordariomycetidae</taxon>
        <taxon>Sordariales</taxon>
        <taxon>Chaetomiaceae</taxon>
        <taxon>Mycothermus</taxon>
    </lineage>
</organism>
<feature type="compositionally biased region" description="Low complexity" evidence="1">
    <location>
        <begin position="27"/>
        <end position="39"/>
    </location>
</feature>
<feature type="region of interest" description="Disordered" evidence="1">
    <location>
        <begin position="232"/>
        <end position="269"/>
    </location>
</feature>
<feature type="region of interest" description="Disordered" evidence="1">
    <location>
        <begin position="27"/>
        <end position="47"/>
    </location>
</feature>
<reference evidence="2 3" key="1">
    <citation type="journal article" date="2024" name="Commun. Biol.">
        <title>Comparative genomic analysis of thermophilic fungi reveals convergent evolutionary adaptations and gene losses.</title>
        <authorList>
            <person name="Steindorff A.S."/>
            <person name="Aguilar-Pontes M.V."/>
            <person name="Robinson A.J."/>
            <person name="Andreopoulos B."/>
            <person name="LaButti K."/>
            <person name="Kuo A."/>
            <person name="Mondo S."/>
            <person name="Riley R."/>
            <person name="Otillar R."/>
            <person name="Haridas S."/>
            <person name="Lipzen A."/>
            <person name="Grimwood J."/>
            <person name="Schmutz J."/>
            <person name="Clum A."/>
            <person name="Reid I.D."/>
            <person name="Moisan M.C."/>
            <person name="Butler G."/>
            <person name="Nguyen T.T.M."/>
            <person name="Dewar K."/>
            <person name="Conant G."/>
            <person name="Drula E."/>
            <person name="Henrissat B."/>
            <person name="Hansel C."/>
            <person name="Singer S."/>
            <person name="Hutchinson M.I."/>
            <person name="de Vries R.P."/>
            <person name="Natvig D.O."/>
            <person name="Powell A.J."/>
            <person name="Tsang A."/>
            <person name="Grigoriev I.V."/>
        </authorList>
    </citation>
    <scope>NUCLEOTIDE SEQUENCE [LARGE SCALE GENOMIC DNA]</scope>
    <source>
        <strain evidence="2 3">CBS 620.91</strain>
    </source>
</reference>
<comment type="caution">
    <text evidence="2">The sequence shown here is derived from an EMBL/GenBank/DDBJ whole genome shotgun (WGS) entry which is preliminary data.</text>
</comment>